<protein>
    <submittedName>
        <fullName evidence="2">Uncharacterized protein</fullName>
    </submittedName>
</protein>
<reference evidence="2" key="1">
    <citation type="submission" date="2014-09" db="EMBL/GenBank/DDBJ databases">
        <authorList>
            <person name="Magalhaes I.L.F."/>
            <person name="Oliveira U."/>
            <person name="Santos F.R."/>
            <person name="Vidigal T.H.D.A."/>
            <person name="Brescovit A.D."/>
            <person name="Santos A.J."/>
        </authorList>
    </citation>
    <scope>NUCLEOTIDE SEQUENCE</scope>
    <source>
        <tissue evidence="2">Shoot tissue taken approximately 20 cm above the soil surface</tissue>
    </source>
</reference>
<keyword evidence="1" id="KW-0732">Signal</keyword>
<evidence type="ECO:0000256" key="1">
    <source>
        <dbReference type="SAM" id="SignalP"/>
    </source>
</evidence>
<name>A0A0A9GWJ3_ARUDO</name>
<organism evidence="2">
    <name type="scientific">Arundo donax</name>
    <name type="common">Giant reed</name>
    <name type="synonym">Donax arundinaceus</name>
    <dbReference type="NCBI Taxonomy" id="35708"/>
    <lineage>
        <taxon>Eukaryota</taxon>
        <taxon>Viridiplantae</taxon>
        <taxon>Streptophyta</taxon>
        <taxon>Embryophyta</taxon>
        <taxon>Tracheophyta</taxon>
        <taxon>Spermatophyta</taxon>
        <taxon>Magnoliopsida</taxon>
        <taxon>Liliopsida</taxon>
        <taxon>Poales</taxon>
        <taxon>Poaceae</taxon>
        <taxon>PACMAD clade</taxon>
        <taxon>Arundinoideae</taxon>
        <taxon>Arundineae</taxon>
        <taxon>Arundo</taxon>
    </lineage>
</organism>
<feature type="chain" id="PRO_5002062766" evidence="1">
    <location>
        <begin position="21"/>
        <end position="70"/>
    </location>
</feature>
<feature type="signal peptide" evidence="1">
    <location>
        <begin position="1"/>
        <end position="20"/>
    </location>
</feature>
<evidence type="ECO:0000313" key="2">
    <source>
        <dbReference type="EMBL" id="JAE29370.1"/>
    </source>
</evidence>
<accession>A0A0A9GWJ3</accession>
<proteinExistence type="predicted"/>
<dbReference type="EMBL" id="GBRH01168526">
    <property type="protein sequence ID" value="JAE29370.1"/>
    <property type="molecule type" value="Transcribed_RNA"/>
</dbReference>
<sequence length="70" mass="7794">MRFQLVAVLVLYSIDNLKIAARKCKPKIAVTNKDLQELGGSILSNSWRAQDYQRTFATRIELGGVPACRG</sequence>
<dbReference type="AlphaFoldDB" id="A0A0A9GWJ3"/>
<reference evidence="2" key="2">
    <citation type="journal article" date="2015" name="Data Brief">
        <title>Shoot transcriptome of the giant reed, Arundo donax.</title>
        <authorList>
            <person name="Barrero R.A."/>
            <person name="Guerrero F.D."/>
            <person name="Moolhuijzen P."/>
            <person name="Goolsby J.A."/>
            <person name="Tidwell J."/>
            <person name="Bellgard S.E."/>
            <person name="Bellgard M.I."/>
        </authorList>
    </citation>
    <scope>NUCLEOTIDE SEQUENCE</scope>
    <source>
        <tissue evidence="2">Shoot tissue taken approximately 20 cm above the soil surface</tissue>
    </source>
</reference>